<gene>
    <name evidence="1" type="ORF">DES53_103358</name>
</gene>
<keyword evidence="2" id="KW-1185">Reference proteome</keyword>
<protein>
    <submittedName>
        <fullName evidence="1">SUKH-3 immunity protein of toxin-antitoxin system</fullName>
    </submittedName>
</protein>
<name>A0A366HPC1_9BACT</name>
<dbReference type="RefSeq" id="WP_170157046.1">
    <property type="nucleotide sequence ID" value="NZ_QNRR01000003.1"/>
</dbReference>
<dbReference type="Proteomes" id="UP000253426">
    <property type="component" value="Unassembled WGS sequence"/>
</dbReference>
<reference evidence="1 2" key="1">
    <citation type="submission" date="2018-06" db="EMBL/GenBank/DDBJ databases">
        <title>Genomic Encyclopedia of Type Strains, Phase IV (KMG-IV): sequencing the most valuable type-strain genomes for metagenomic binning, comparative biology and taxonomic classification.</title>
        <authorList>
            <person name="Goeker M."/>
        </authorList>
    </citation>
    <scope>NUCLEOTIDE SEQUENCE [LARGE SCALE GENOMIC DNA]</scope>
    <source>
        <strain evidence="1 2">DSM 25532</strain>
    </source>
</reference>
<evidence type="ECO:0000313" key="1">
    <source>
        <dbReference type="EMBL" id="RBP45360.1"/>
    </source>
</evidence>
<accession>A0A366HPC1</accession>
<dbReference type="InterPro" id="IPR025850">
    <property type="entry name" value="SUKH-3"/>
</dbReference>
<evidence type="ECO:0000313" key="2">
    <source>
        <dbReference type="Proteomes" id="UP000253426"/>
    </source>
</evidence>
<comment type="caution">
    <text evidence="1">The sequence shown here is derived from an EMBL/GenBank/DDBJ whole genome shotgun (WGS) entry which is preliminary data.</text>
</comment>
<proteinExistence type="predicted"/>
<dbReference type="EMBL" id="QNRR01000003">
    <property type="protein sequence ID" value="RBP45360.1"/>
    <property type="molecule type" value="Genomic_DNA"/>
</dbReference>
<dbReference type="AlphaFoldDB" id="A0A366HPC1"/>
<organism evidence="1 2">
    <name type="scientific">Roseimicrobium gellanilyticum</name>
    <dbReference type="NCBI Taxonomy" id="748857"/>
    <lineage>
        <taxon>Bacteria</taxon>
        <taxon>Pseudomonadati</taxon>
        <taxon>Verrucomicrobiota</taxon>
        <taxon>Verrucomicrobiia</taxon>
        <taxon>Verrucomicrobiales</taxon>
        <taxon>Verrucomicrobiaceae</taxon>
        <taxon>Roseimicrobium</taxon>
    </lineage>
</organism>
<dbReference type="Pfam" id="PF14433">
    <property type="entry name" value="SUKH-3"/>
    <property type="match status" value="1"/>
</dbReference>
<sequence>MKHRFSPELEYKLEKSGWYAGRETDAELKLLHFPMHKAGERFLTEFGGLTIGSQLFCNAYYVNAHYEHHERLAVLSGLPNLLPVAATWYWGEGSLWLDATGRAYLTDDYELAFVGKTVEEALELLILGKEIPAHYRRWDLPPREM</sequence>